<evidence type="ECO:0000313" key="2">
    <source>
        <dbReference type="EMBL" id="GIX72597.1"/>
    </source>
</evidence>
<keyword evidence="1" id="KW-0472">Membrane</keyword>
<gene>
    <name evidence="2" type="ORF">CEXT_350961</name>
</gene>
<keyword evidence="3" id="KW-1185">Reference proteome</keyword>
<protein>
    <submittedName>
        <fullName evidence="2">Uncharacterized protein</fullName>
    </submittedName>
</protein>
<accession>A0AAV4MM17</accession>
<name>A0AAV4MM17_CAEEX</name>
<comment type="caution">
    <text evidence="2">The sequence shown here is derived from an EMBL/GenBank/DDBJ whole genome shotgun (WGS) entry which is preliminary data.</text>
</comment>
<keyword evidence="1" id="KW-0812">Transmembrane</keyword>
<evidence type="ECO:0000256" key="1">
    <source>
        <dbReference type="SAM" id="Phobius"/>
    </source>
</evidence>
<dbReference type="EMBL" id="BPLR01002332">
    <property type="protein sequence ID" value="GIX72597.1"/>
    <property type="molecule type" value="Genomic_DNA"/>
</dbReference>
<dbReference type="Proteomes" id="UP001054945">
    <property type="component" value="Unassembled WGS sequence"/>
</dbReference>
<organism evidence="2 3">
    <name type="scientific">Caerostris extrusa</name>
    <name type="common">Bark spider</name>
    <name type="synonym">Caerostris bankana</name>
    <dbReference type="NCBI Taxonomy" id="172846"/>
    <lineage>
        <taxon>Eukaryota</taxon>
        <taxon>Metazoa</taxon>
        <taxon>Ecdysozoa</taxon>
        <taxon>Arthropoda</taxon>
        <taxon>Chelicerata</taxon>
        <taxon>Arachnida</taxon>
        <taxon>Araneae</taxon>
        <taxon>Araneomorphae</taxon>
        <taxon>Entelegynae</taxon>
        <taxon>Araneoidea</taxon>
        <taxon>Araneidae</taxon>
        <taxon>Caerostris</taxon>
    </lineage>
</organism>
<evidence type="ECO:0000313" key="3">
    <source>
        <dbReference type="Proteomes" id="UP001054945"/>
    </source>
</evidence>
<keyword evidence="1" id="KW-1133">Transmembrane helix</keyword>
<proteinExistence type="predicted"/>
<sequence length="234" mass="26909">MDQISGILQENTEKIACTEGEDPPPFVIPQKLYQIALLRDRFACHSFAPKRSHYVTALSQNPFILLRSCYFVLQCTEGDPPPFVIPQKTDQISGILQENTEKDCVWKQIVLKRDFQLMDPFNHRRKKQITEVLHCFLAGTEGDPPPFVIPQKLYQIALLRDRFACYSFEPKRSPYVTALSHNPFILLGVAILFFSVISRLGNFLCSRNTMLFTLGLVRLFVGTERGYEQHLLEI</sequence>
<dbReference type="AlphaFoldDB" id="A0AAV4MM17"/>
<feature type="transmembrane region" description="Helical" evidence="1">
    <location>
        <begin position="184"/>
        <end position="205"/>
    </location>
</feature>
<reference evidence="2 3" key="1">
    <citation type="submission" date="2021-06" db="EMBL/GenBank/DDBJ databases">
        <title>Caerostris extrusa draft genome.</title>
        <authorList>
            <person name="Kono N."/>
            <person name="Arakawa K."/>
        </authorList>
    </citation>
    <scope>NUCLEOTIDE SEQUENCE [LARGE SCALE GENOMIC DNA]</scope>
</reference>